<dbReference type="Pfam" id="PF00717">
    <property type="entry name" value="Peptidase_S24"/>
    <property type="match status" value="1"/>
</dbReference>
<comment type="caution">
    <text evidence="5">The sequence shown here is derived from an EMBL/GenBank/DDBJ whole genome shotgun (WGS) entry which is preliminary data.</text>
</comment>
<dbReference type="RefSeq" id="WP_353900698.1">
    <property type="nucleotide sequence ID" value="NZ_CP158970.1"/>
</dbReference>
<proteinExistence type="predicted"/>
<dbReference type="PANTHER" id="PTHR12383:SF16">
    <property type="entry name" value="MITOCHONDRIAL INNER MEMBRANE PROTEASE SUBUNIT 1"/>
    <property type="match status" value="1"/>
</dbReference>
<dbReference type="CDD" id="cd06462">
    <property type="entry name" value="Peptidase_S24_S26"/>
    <property type="match status" value="1"/>
</dbReference>
<gene>
    <name evidence="5" type="ORF">ACFPZ4_13765</name>
</gene>
<feature type="domain" description="Peptidase S24/S26A/S26B/S26C" evidence="4">
    <location>
        <begin position="25"/>
        <end position="96"/>
    </location>
</feature>
<evidence type="ECO:0000256" key="2">
    <source>
        <dbReference type="ARBA" id="ARBA00022801"/>
    </source>
</evidence>
<accession>A0ABW1HLY2</accession>
<dbReference type="Gene3D" id="2.10.109.10">
    <property type="entry name" value="Umud Fragment, subunit A"/>
    <property type="match status" value="1"/>
</dbReference>
<evidence type="ECO:0000256" key="3">
    <source>
        <dbReference type="ARBA" id="ARBA00023136"/>
    </source>
</evidence>
<dbReference type="Proteomes" id="UP001596207">
    <property type="component" value="Unassembled WGS sequence"/>
</dbReference>
<protein>
    <submittedName>
        <fullName evidence="5">S24/S26 family peptidase</fullName>
    </submittedName>
</protein>
<name>A0ABW1HLY2_9ACTN</name>
<evidence type="ECO:0000313" key="5">
    <source>
        <dbReference type="EMBL" id="MFC5942537.1"/>
    </source>
</evidence>
<dbReference type="InterPro" id="IPR015927">
    <property type="entry name" value="Peptidase_S24_S26A/B/C"/>
</dbReference>
<dbReference type="PANTHER" id="PTHR12383">
    <property type="entry name" value="PROTEASE FAMILY S26 MITOCHONDRIAL INNER MEMBRANE PROTEASE-RELATED"/>
    <property type="match status" value="1"/>
</dbReference>
<reference evidence="6" key="1">
    <citation type="journal article" date="2019" name="Int. J. Syst. Evol. Microbiol.">
        <title>The Global Catalogue of Microorganisms (GCM) 10K type strain sequencing project: providing services to taxonomists for standard genome sequencing and annotation.</title>
        <authorList>
            <consortium name="The Broad Institute Genomics Platform"/>
            <consortium name="The Broad Institute Genome Sequencing Center for Infectious Disease"/>
            <person name="Wu L."/>
            <person name="Ma J."/>
        </authorList>
    </citation>
    <scope>NUCLEOTIDE SEQUENCE [LARGE SCALE GENOMIC DNA]</scope>
    <source>
        <strain evidence="6">CGMCC 4.7173</strain>
    </source>
</reference>
<comment type="subcellular location">
    <subcellularLocation>
        <location evidence="1">Membrane</location>
    </subcellularLocation>
</comment>
<keyword evidence="2" id="KW-0378">Hydrolase</keyword>
<dbReference type="SUPFAM" id="SSF51306">
    <property type="entry name" value="LexA/Signal peptidase"/>
    <property type="match status" value="1"/>
</dbReference>
<dbReference type="InterPro" id="IPR036286">
    <property type="entry name" value="LexA/Signal_pep-like_sf"/>
</dbReference>
<evidence type="ECO:0000259" key="4">
    <source>
        <dbReference type="Pfam" id="PF00717"/>
    </source>
</evidence>
<keyword evidence="6" id="KW-1185">Reference proteome</keyword>
<keyword evidence="3" id="KW-0472">Membrane</keyword>
<evidence type="ECO:0000256" key="1">
    <source>
        <dbReference type="ARBA" id="ARBA00004370"/>
    </source>
</evidence>
<dbReference type="EMBL" id="JBHSQQ010000067">
    <property type="protein sequence ID" value="MFC5942537.1"/>
    <property type="molecule type" value="Genomic_DNA"/>
</dbReference>
<sequence length="129" mass="14102">MLPSGAEVKQVPADTPAADRLRWPLTAVLVTGPSMAPTLRHGDAVLVRRGGRPIRPGDVVVAVFRSRPELLVVKRAVRPADGGWWVRGDNDLVTDDSRAYGVADVHGRVVARYWPRPGLLPRPAGYRRV</sequence>
<dbReference type="InterPro" id="IPR052064">
    <property type="entry name" value="Mito_IMP1_subunit"/>
</dbReference>
<organism evidence="5 6">
    <name type="scientific">Micromonospora harpali</name>
    <dbReference type="NCBI Taxonomy" id="1490225"/>
    <lineage>
        <taxon>Bacteria</taxon>
        <taxon>Bacillati</taxon>
        <taxon>Actinomycetota</taxon>
        <taxon>Actinomycetes</taxon>
        <taxon>Micromonosporales</taxon>
        <taxon>Micromonosporaceae</taxon>
        <taxon>Micromonospora</taxon>
    </lineage>
</organism>
<evidence type="ECO:0000313" key="6">
    <source>
        <dbReference type="Proteomes" id="UP001596207"/>
    </source>
</evidence>